<evidence type="ECO:0000256" key="1">
    <source>
        <dbReference type="ARBA" id="ARBA00006623"/>
    </source>
</evidence>
<evidence type="ECO:0000259" key="2">
    <source>
        <dbReference type="Pfam" id="PF05603"/>
    </source>
</evidence>
<evidence type="ECO:0000259" key="3">
    <source>
        <dbReference type="Pfam" id="PF21057"/>
    </source>
</evidence>
<dbReference type="GO" id="GO:0061608">
    <property type="term" value="F:nuclear import signal receptor activity"/>
    <property type="evidence" value="ECO:0007669"/>
    <property type="project" value="TreeGrafter"/>
</dbReference>
<name>A0A0C3C0R0_PILCF</name>
<accession>A0A0C3C0R0</accession>
<dbReference type="InParanoid" id="A0A0C3C0R0"/>
<dbReference type="InterPro" id="IPR048364">
    <property type="entry name" value="Hikeshi-like_C"/>
</dbReference>
<feature type="domain" description="Hikeshi-like N-terminal" evidence="2">
    <location>
        <begin position="5"/>
        <end position="133"/>
    </location>
</feature>
<sequence>MFGCVVAGRLLQTNLQQVDETHALFELPAASAINHISVFLLGTIPFPDGYGATVHFHWPGKGFQLLGMLSNEKPSAIFRLRGTFTSNSTASQNAFSSATMQTSLTTITTTDVTAILGFSIEPLAQIQAQMASMPVSYSSIASTNANVNSNIAAAGGAVTLPGLDATLLAERIVKNLFNYVSGFVPGGGGGMVTPDSVVPMSVIAKWYEKFLAKVKAGGIGFLEREE</sequence>
<dbReference type="OrthoDB" id="10248398at2759"/>
<proteinExistence type="inferred from homology"/>
<gene>
    <name evidence="4" type="ORF">PILCRDRAFT_810477</name>
</gene>
<dbReference type="Pfam" id="PF21057">
    <property type="entry name" value="Hikeshi-like_C"/>
    <property type="match status" value="1"/>
</dbReference>
<keyword evidence="5" id="KW-1185">Reference proteome</keyword>
<feature type="domain" description="Hikeshi-like C-terminal" evidence="3">
    <location>
        <begin position="165"/>
        <end position="224"/>
    </location>
</feature>
<organism evidence="4 5">
    <name type="scientific">Piloderma croceum (strain F 1598)</name>
    <dbReference type="NCBI Taxonomy" id="765440"/>
    <lineage>
        <taxon>Eukaryota</taxon>
        <taxon>Fungi</taxon>
        <taxon>Dikarya</taxon>
        <taxon>Basidiomycota</taxon>
        <taxon>Agaricomycotina</taxon>
        <taxon>Agaricomycetes</taxon>
        <taxon>Agaricomycetidae</taxon>
        <taxon>Atheliales</taxon>
        <taxon>Atheliaceae</taxon>
        <taxon>Piloderma</taxon>
    </lineage>
</organism>
<dbReference type="PANTHER" id="PTHR12925">
    <property type="entry name" value="HIKESHI FAMILY MEMBER"/>
    <property type="match status" value="1"/>
</dbReference>
<comment type="similarity">
    <text evidence="1">Belongs to the OPI10 family.</text>
</comment>
<dbReference type="STRING" id="765440.A0A0C3C0R0"/>
<dbReference type="GO" id="GO:0005829">
    <property type="term" value="C:cytosol"/>
    <property type="evidence" value="ECO:0007669"/>
    <property type="project" value="TreeGrafter"/>
</dbReference>
<protein>
    <submittedName>
        <fullName evidence="4">Uncharacterized protein</fullName>
    </submittedName>
</protein>
<dbReference type="InterPro" id="IPR031318">
    <property type="entry name" value="OPI10"/>
</dbReference>
<dbReference type="Pfam" id="PF05603">
    <property type="entry name" value="Hikeshi-like_N"/>
    <property type="match status" value="1"/>
</dbReference>
<reference evidence="5" key="2">
    <citation type="submission" date="2015-01" db="EMBL/GenBank/DDBJ databases">
        <title>Evolutionary Origins and Diversification of the Mycorrhizal Mutualists.</title>
        <authorList>
            <consortium name="DOE Joint Genome Institute"/>
            <consortium name="Mycorrhizal Genomics Consortium"/>
            <person name="Kohler A."/>
            <person name="Kuo A."/>
            <person name="Nagy L.G."/>
            <person name="Floudas D."/>
            <person name="Copeland A."/>
            <person name="Barry K.W."/>
            <person name="Cichocki N."/>
            <person name="Veneault-Fourrey C."/>
            <person name="LaButti K."/>
            <person name="Lindquist E.A."/>
            <person name="Lipzen A."/>
            <person name="Lundell T."/>
            <person name="Morin E."/>
            <person name="Murat C."/>
            <person name="Riley R."/>
            <person name="Ohm R."/>
            <person name="Sun H."/>
            <person name="Tunlid A."/>
            <person name="Henrissat B."/>
            <person name="Grigoriev I.V."/>
            <person name="Hibbett D.S."/>
            <person name="Martin F."/>
        </authorList>
    </citation>
    <scope>NUCLEOTIDE SEQUENCE [LARGE SCALE GENOMIC DNA]</scope>
    <source>
        <strain evidence="5">F 1598</strain>
    </source>
</reference>
<dbReference type="Proteomes" id="UP000054166">
    <property type="component" value="Unassembled WGS sequence"/>
</dbReference>
<dbReference type="AlphaFoldDB" id="A0A0C3C0R0"/>
<dbReference type="InterPro" id="IPR008493">
    <property type="entry name" value="Hikeshi-like_N"/>
</dbReference>
<dbReference type="GO" id="GO:0006606">
    <property type="term" value="P:protein import into nucleus"/>
    <property type="evidence" value="ECO:0007669"/>
    <property type="project" value="TreeGrafter"/>
</dbReference>
<evidence type="ECO:0000313" key="4">
    <source>
        <dbReference type="EMBL" id="KIM92423.1"/>
    </source>
</evidence>
<dbReference type="PANTHER" id="PTHR12925:SF0">
    <property type="entry name" value="PROTEIN HIKESHI"/>
    <property type="match status" value="1"/>
</dbReference>
<evidence type="ECO:0000313" key="5">
    <source>
        <dbReference type="Proteomes" id="UP000054166"/>
    </source>
</evidence>
<dbReference type="FunCoup" id="A0A0C3C0R0">
    <property type="interactions" value="381"/>
</dbReference>
<dbReference type="HOGENOM" id="CLU_084839_1_1_1"/>
<reference evidence="4 5" key="1">
    <citation type="submission" date="2014-04" db="EMBL/GenBank/DDBJ databases">
        <authorList>
            <consortium name="DOE Joint Genome Institute"/>
            <person name="Kuo A."/>
            <person name="Tarkka M."/>
            <person name="Buscot F."/>
            <person name="Kohler A."/>
            <person name="Nagy L.G."/>
            <person name="Floudas D."/>
            <person name="Copeland A."/>
            <person name="Barry K.W."/>
            <person name="Cichocki N."/>
            <person name="Veneault-Fourrey C."/>
            <person name="LaButti K."/>
            <person name="Lindquist E.A."/>
            <person name="Lipzen A."/>
            <person name="Lundell T."/>
            <person name="Morin E."/>
            <person name="Murat C."/>
            <person name="Sun H."/>
            <person name="Tunlid A."/>
            <person name="Henrissat B."/>
            <person name="Grigoriev I.V."/>
            <person name="Hibbett D.S."/>
            <person name="Martin F."/>
            <person name="Nordberg H.P."/>
            <person name="Cantor M.N."/>
            <person name="Hua S.X."/>
        </authorList>
    </citation>
    <scope>NUCLEOTIDE SEQUENCE [LARGE SCALE GENOMIC DNA]</scope>
    <source>
        <strain evidence="4 5">F 1598</strain>
    </source>
</reference>
<dbReference type="GO" id="GO:0005634">
    <property type="term" value="C:nucleus"/>
    <property type="evidence" value="ECO:0007669"/>
    <property type="project" value="TreeGrafter"/>
</dbReference>
<dbReference type="EMBL" id="KN832970">
    <property type="protein sequence ID" value="KIM92423.1"/>
    <property type="molecule type" value="Genomic_DNA"/>
</dbReference>